<feature type="compositionally biased region" description="Low complexity" evidence="1">
    <location>
        <begin position="441"/>
        <end position="460"/>
    </location>
</feature>
<keyword evidence="2" id="KW-0472">Membrane</keyword>
<feature type="transmembrane region" description="Helical" evidence="2">
    <location>
        <begin position="287"/>
        <end position="306"/>
    </location>
</feature>
<dbReference type="Proteomes" id="UP001165122">
    <property type="component" value="Unassembled WGS sequence"/>
</dbReference>
<evidence type="ECO:0000256" key="1">
    <source>
        <dbReference type="SAM" id="MobiDB-lite"/>
    </source>
</evidence>
<dbReference type="SUPFAM" id="SSF51126">
    <property type="entry name" value="Pectin lyase-like"/>
    <property type="match status" value="1"/>
</dbReference>
<comment type="caution">
    <text evidence="3">The sequence shown here is derived from an EMBL/GenBank/DDBJ whole genome shotgun (WGS) entry which is preliminary data.</text>
</comment>
<keyword evidence="2" id="KW-0812">Transmembrane</keyword>
<keyword evidence="2" id="KW-1133">Transmembrane helix</keyword>
<feature type="compositionally biased region" description="Polar residues" evidence="1">
    <location>
        <begin position="461"/>
        <end position="480"/>
    </location>
</feature>
<feature type="region of interest" description="Disordered" evidence="1">
    <location>
        <begin position="367"/>
        <end position="397"/>
    </location>
</feature>
<sequence length="510" mass="53768">MSVAIIDSSTLAMQLALEPRPVTFISSAPLTLSSTVSISPLLIPSTVTFSSIDFTCDGGRCFDISLGESVRMEGCSFTGSGVENGGITVDDGNLFVVSSTFESLTTPDSGAAIQFLTTTSSLLQVNESNFTSCTSTASGGGAISFTSETDTLTVEESTFNKCVASSISTTGSVGGAVWSRFEGGEGVVGNVFEECYACSYTELCANSVLQPYNQFNSFENSCATPVETGTVLQNLVCAGLRGYPSGVCNPVYNGATLFPDEQIQINCDALPVPTVRTVTTRNGSNNLYWMIAGGVGLLLGLIIGVVTRRKKKGEDEDSFASDDDDDVELDVTVVSSPIPSLADSSFDHSELSPPGVFRNVHERAPSYYSDASAPQDPTRPADEDYTDPKIGAHSNESNTSSMFENILQKLSFSPGGTKIIDSGSEHDEVGELPNFNSDVNGSSASLSGGSGVPGSFSWGSTNNTPTYFGGQRTMSYSPTSGGWFRKKGEEHQERKGHRRKSTGGLPKEGL</sequence>
<dbReference type="EMBL" id="BRXW01000209">
    <property type="protein sequence ID" value="GMI14261.1"/>
    <property type="molecule type" value="Genomic_DNA"/>
</dbReference>
<name>A0A9W7FLN0_9STRA</name>
<dbReference type="OrthoDB" id="10530585at2759"/>
<evidence type="ECO:0008006" key="5">
    <source>
        <dbReference type="Google" id="ProtNLM"/>
    </source>
</evidence>
<feature type="region of interest" description="Disordered" evidence="1">
    <location>
        <begin position="440"/>
        <end position="510"/>
    </location>
</feature>
<proteinExistence type="predicted"/>
<organism evidence="3 4">
    <name type="scientific">Triparma laevis f. longispina</name>
    <dbReference type="NCBI Taxonomy" id="1714387"/>
    <lineage>
        <taxon>Eukaryota</taxon>
        <taxon>Sar</taxon>
        <taxon>Stramenopiles</taxon>
        <taxon>Ochrophyta</taxon>
        <taxon>Bolidophyceae</taxon>
        <taxon>Parmales</taxon>
        <taxon>Triparmaceae</taxon>
        <taxon>Triparma</taxon>
    </lineage>
</organism>
<reference evidence="4" key="1">
    <citation type="journal article" date="2023" name="Commun. Biol.">
        <title>Genome analysis of Parmales, the sister group of diatoms, reveals the evolutionary specialization of diatoms from phago-mixotrophs to photoautotrophs.</title>
        <authorList>
            <person name="Ban H."/>
            <person name="Sato S."/>
            <person name="Yoshikawa S."/>
            <person name="Yamada K."/>
            <person name="Nakamura Y."/>
            <person name="Ichinomiya M."/>
            <person name="Sato N."/>
            <person name="Blanc-Mathieu R."/>
            <person name="Endo H."/>
            <person name="Kuwata A."/>
            <person name="Ogata H."/>
        </authorList>
    </citation>
    <scope>NUCLEOTIDE SEQUENCE [LARGE SCALE GENOMIC DNA]</scope>
    <source>
        <strain evidence="4">NIES 3700</strain>
    </source>
</reference>
<evidence type="ECO:0000313" key="3">
    <source>
        <dbReference type="EMBL" id="GMI14261.1"/>
    </source>
</evidence>
<dbReference type="NCBIfam" id="NF041738">
    <property type="entry name" value="GG_III-CTERM"/>
    <property type="match status" value="1"/>
</dbReference>
<keyword evidence="4" id="KW-1185">Reference proteome</keyword>
<evidence type="ECO:0000313" key="4">
    <source>
        <dbReference type="Proteomes" id="UP001165122"/>
    </source>
</evidence>
<evidence type="ECO:0000256" key="2">
    <source>
        <dbReference type="SAM" id="Phobius"/>
    </source>
</evidence>
<dbReference type="InterPro" id="IPR011050">
    <property type="entry name" value="Pectin_lyase_fold/virulence"/>
</dbReference>
<gene>
    <name evidence="3" type="ORF">TrLO_g13079</name>
</gene>
<protein>
    <recommendedName>
        <fullName evidence="5">Right handed beta helix domain-containing protein</fullName>
    </recommendedName>
</protein>
<dbReference type="AlphaFoldDB" id="A0A9W7FLN0"/>
<accession>A0A9W7FLN0</accession>